<dbReference type="AlphaFoldDB" id="A0A803R6D4"/>
<keyword evidence="1" id="KW-0175">Coiled coil</keyword>
<dbReference type="EnsemblPlants" id="novel_model_5621_5bd9a17a">
    <property type="protein sequence ID" value="cds.novel_model_5621_5bd9a17a"/>
    <property type="gene ID" value="novel_gene_2890_5bd9a17a"/>
</dbReference>
<feature type="coiled-coil region" evidence="1">
    <location>
        <begin position="2"/>
        <end position="85"/>
    </location>
</feature>
<feature type="compositionally biased region" description="Low complexity" evidence="2">
    <location>
        <begin position="276"/>
        <end position="285"/>
    </location>
</feature>
<feature type="compositionally biased region" description="Basic and acidic residues" evidence="2">
    <location>
        <begin position="128"/>
        <end position="138"/>
    </location>
</feature>
<reference evidence="3" key="2">
    <citation type="submission" date="2021-03" db="UniProtKB">
        <authorList>
            <consortium name="EnsemblPlants"/>
        </authorList>
    </citation>
    <scope>IDENTIFICATION</scope>
</reference>
<feature type="compositionally biased region" description="Polar residues" evidence="2">
    <location>
        <begin position="152"/>
        <end position="164"/>
    </location>
</feature>
<evidence type="ECO:0000256" key="1">
    <source>
        <dbReference type="SAM" id="Coils"/>
    </source>
</evidence>
<organism evidence="3 4">
    <name type="scientific">Cannabis sativa</name>
    <name type="common">Hemp</name>
    <name type="synonym">Marijuana</name>
    <dbReference type="NCBI Taxonomy" id="3483"/>
    <lineage>
        <taxon>Eukaryota</taxon>
        <taxon>Viridiplantae</taxon>
        <taxon>Streptophyta</taxon>
        <taxon>Embryophyta</taxon>
        <taxon>Tracheophyta</taxon>
        <taxon>Spermatophyta</taxon>
        <taxon>Magnoliopsida</taxon>
        <taxon>eudicotyledons</taxon>
        <taxon>Gunneridae</taxon>
        <taxon>Pentapetalae</taxon>
        <taxon>rosids</taxon>
        <taxon>fabids</taxon>
        <taxon>Rosales</taxon>
        <taxon>Cannabaceae</taxon>
        <taxon>Cannabis</taxon>
    </lineage>
</organism>
<accession>A0A803R6D4</accession>
<sequence length="301" mass="33933">MLERLLKNLKMAEAKAKEAGERVRETEEKVMKAEEGMKFAEEKTKITEEMLIDLKKIKREKVDEIAQLKEKNKVLESGKSRAENDTEVWKNFFEELEKRVTLLETYTENVSKLESLATKVIARDSIESNKENGEKGTSKIDGFAVVSGSDDLPSSPTCPMNQGFPSDKKSDFEQQIIVIIDSDDESSPLRSNLHDKSPIDLTNWDIKPILAKRKRPCSPNVSGSKMRLDECKPSENRKSPSRHVQVESEEKIREDKSSPTTLNKLTVGDESDAFDFEVSSSSDSDGGVDLDEIMSESQRPI</sequence>
<evidence type="ECO:0000313" key="3">
    <source>
        <dbReference type="EnsemblPlants" id="cds.novel_model_5621_5bd9a17a"/>
    </source>
</evidence>
<dbReference type="Proteomes" id="UP000596661">
    <property type="component" value="Chromosome 5"/>
</dbReference>
<feature type="region of interest" description="Disordered" evidence="2">
    <location>
        <begin position="128"/>
        <end position="200"/>
    </location>
</feature>
<dbReference type="Gramene" id="novel_model_5621_5bd9a17a">
    <property type="protein sequence ID" value="cds.novel_model_5621_5bd9a17a"/>
    <property type="gene ID" value="novel_gene_2890_5bd9a17a"/>
</dbReference>
<keyword evidence="4" id="KW-1185">Reference proteome</keyword>
<evidence type="ECO:0000313" key="4">
    <source>
        <dbReference type="Proteomes" id="UP000596661"/>
    </source>
</evidence>
<reference evidence="3" key="1">
    <citation type="submission" date="2018-11" db="EMBL/GenBank/DDBJ databases">
        <authorList>
            <person name="Grassa J C."/>
        </authorList>
    </citation>
    <scope>NUCLEOTIDE SEQUENCE [LARGE SCALE GENOMIC DNA]</scope>
</reference>
<feature type="region of interest" description="Disordered" evidence="2">
    <location>
        <begin position="214"/>
        <end position="301"/>
    </location>
</feature>
<feature type="compositionally biased region" description="Basic and acidic residues" evidence="2">
    <location>
        <begin position="226"/>
        <end position="257"/>
    </location>
</feature>
<proteinExistence type="predicted"/>
<protein>
    <submittedName>
        <fullName evidence="3">Uncharacterized protein</fullName>
    </submittedName>
</protein>
<name>A0A803R6D4_CANSA</name>
<dbReference type="EMBL" id="UZAU01000549">
    <property type="status" value="NOT_ANNOTATED_CDS"/>
    <property type="molecule type" value="Genomic_DNA"/>
</dbReference>
<evidence type="ECO:0000256" key="2">
    <source>
        <dbReference type="SAM" id="MobiDB-lite"/>
    </source>
</evidence>